<dbReference type="InterPro" id="IPR001633">
    <property type="entry name" value="EAL_dom"/>
</dbReference>
<reference evidence="2 3" key="1">
    <citation type="submission" date="2021-05" db="EMBL/GenBank/DDBJ databases">
        <title>Kineosporia and Streptomyces sp. nov. two new marine actinobacteria isolated from Coral.</title>
        <authorList>
            <person name="Buangrab K."/>
            <person name="Sutthacheep M."/>
            <person name="Yeemin T."/>
            <person name="Harunari E."/>
            <person name="Igarashi Y."/>
            <person name="Kanchanasin P."/>
            <person name="Tanasupawat S."/>
            <person name="Phongsopitanun W."/>
        </authorList>
    </citation>
    <scope>NUCLEOTIDE SEQUENCE [LARGE SCALE GENOMIC DNA]</scope>
    <source>
        <strain evidence="2 3">J2-2</strain>
    </source>
</reference>
<feature type="domain" description="HDOD" evidence="1">
    <location>
        <begin position="196"/>
        <end position="386"/>
    </location>
</feature>
<keyword evidence="3" id="KW-1185">Reference proteome</keyword>
<dbReference type="Proteomes" id="UP001197247">
    <property type="component" value="Unassembled WGS sequence"/>
</dbReference>
<accession>A0ABS5TK08</accession>
<dbReference type="Pfam" id="PF08668">
    <property type="entry name" value="HDOD"/>
    <property type="match status" value="1"/>
</dbReference>
<dbReference type="InterPro" id="IPR013976">
    <property type="entry name" value="HDOD"/>
</dbReference>
<dbReference type="SMART" id="SM00052">
    <property type="entry name" value="EAL"/>
    <property type="match status" value="1"/>
</dbReference>
<organism evidence="2 3">
    <name type="scientific">Kineosporia corallincola</name>
    <dbReference type="NCBI Taxonomy" id="2835133"/>
    <lineage>
        <taxon>Bacteria</taxon>
        <taxon>Bacillati</taxon>
        <taxon>Actinomycetota</taxon>
        <taxon>Actinomycetes</taxon>
        <taxon>Kineosporiales</taxon>
        <taxon>Kineosporiaceae</taxon>
        <taxon>Kineosporia</taxon>
    </lineage>
</organism>
<protein>
    <submittedName>
        <fullName evidence="2">HDOD domain-containing protein</fullName>
    </submittedName>
</protein>
<dbReference type="Gene3D" id="3.20.20.450">
    <property type="entry name" value="EAL domain"/>
    <property type="match status" value="1"/>
</dbReference>
<evidence type="ECO:0000313" key="3">
    <source>
        <dbReference type="Proteomes" id="UP001197247"/>
    </source>
</evidence>
<comment type="caution">
    <text evidence="2">The sequence shown here is derived from an EMBL/GenBank/DDBJ whole genome shotgun (WGS) entry which is preliminary data.</text>
</comment>
<sequence length="408" mass="44388">MHVARQAINDAAGRLYGYELLFRSTAGATRATLDNDQATTQTILAAFAEFGADELLGGKPGFINLTRGFLVGDLPLPFSPEAAVLEVLETVSIDHEVVVGALKLTNEGYRLALDDFVWTPESEPLLAVADIVKIDVLSMAWDDVLFTLDKCRQHDVRLLAEKVEDAEIYERCVAEGFELFQGYYLARPETMSIETLSPGQQLALQLVGRLSDPDATTEEIERVVRRDPALVYRLLRIANSAASGSSRKVSSIRDALVMVGLSRLRAWLILLSLASDGASQNALVGALTRARTCERVAEMGKLVAPDTAFTAGLLDGIAEGLGLPSSDLLDRMPTLTPDLSAALTGDGSHPLRRVLTSVRAYEHEDLAEAKRGPVPLHAMAEAYLQALAWTTETTRATHLRERRTPRPA</sequence>
<dbReference type="RefSeq" id="WP_214157472.1">
    <property type="nucleotide sequence ID" value="NZ_JAHBAY010000008.1"/>
</dbReference>
<dbReference type="InterPro" id="IPR014408">
    <property type="entry name" value="dGMP_Pdiesterase_EAL/HD-GYP"/>
</dbReference>
<dbReference type="PANTHER" id="PTHR33525:SF4">
    <property type="entry name" value="CYCLIC DI-GMP PHOSPHODIESTERASE CDGJ"/>
    <property type="match status" value="1"/>
</dbReference>
<proteinExistence type="predicted"/>
<name>A0ABS5TK08_9ACTN</name>
<dbReference type="PIRSF" id="PIRSF003180">
    <property type="entry name" value="DiGMPpdiest_YuxH"/>
    <property type="match status" value="1"/>
</dbReference>
<gene>
    <name evidence="2" type="ORF">KIH74_19690</name>
</gene>
<dbReference type="EMBL" id="JAHBAY010000008">
    <property type="protein sequence ID" value="MBT0771173.1"/>
    <property type="molecule type" value="Genomic_DNA"/>
</dbReference>
<dbReference type="SUPFAM" id="SSF109604">
    <property type="entry name" value="HD-domain/PDEase-like"/>
    <property type="match status" value="1"/>
</dbReference>
<dbReference type="InterPro" id="IPR052340">
    <property type="entry name" value="RNase_Y/CdgJ"/>
</dbReference>
<dbReference type="PROSITE" id="PS51833">
    <property type="entry name" value="HDOD"/>
    <property type="match status" value="1"/>
</dbReference>
<dbReference type="PANTHER" id="PTHR33525">
    <property type="match status" value="1"/>
</dbReference>
<evidence type="ECO:0000313" key="2">
    <source>
        <dbReference type="EMBL" id="MBT0771173.1"/>
    </source>
</evidence>
<dbReference type="Gene3D" id="1.10.3210.10">
    <property type="entry name" value="Hypothetical protein af1432"/>
    <property type="match status" value="1"/>
</dbReference>
<dbReference type="SUPFAM" id="SSF141868">
    <property type="entry name" value="EAL domain-like"/>
    <property type="match status" value="1"/>
</dbReference>
<evidence type="ECO:0000259" key="1">
    <source>
        <dbReference type="PROSITE" id="PS51833"/>
    </source>
</evidence>
<dbReference type="InterPro" id="IPR035919">
    <property type="entry name" value="EAL_sf"/>
</dbReference>